<organism evidence="3 4">
    <name type="scientific">Setaria viridis</name>
    <name type="common">Green bristlegrass</name>
    <name type="synonym">Setaria italica subsp. viridis</name>
    <dbReference type="NCBI Taxonomy" id="4556"/>
    <lineage>
        <taxon>Eukaryota</taxon>
        <taxon>Viridiplantae</taxon>
        <taxon>Streptophyta</taxon>
        <taxon>Embryophyta</taxon>
        <taxon>Tracheophyta</taxon>
        <taxon>Spermatophyta</taxon>
        <taxon>Magnoliopsida</taxon>
        <taxon>Liliopsida</taxon>
        <taxon>Poales</taxon>
        <taxon>Poaceae</taxon>
        <taxon>PACMAD clade</taxon>
        <taxon>Panicoideae</taxon>
        <taxon>Panicodae</taxon>
        <taxon>Paniceae</taxon>
        <taxon>Cenchrinae</taxon>
        <taxon>Setaria</taxon>
    </lineage>
</organism>
<dbReference type="OMA" id="FTEFFFD"/>
<feature type="domain" description="F-box" evidence="2">
    <location>
        <begin position="5"/>
        <end position="55"/>
    </location>
</feature>
<dbReference type="SMART" id="SM00256">
    <property type="entry name" value="FBOX"/>
    <property type="match status" value="1"/>
</dbReference>
<dbReference type="Pfam" id="PF00646">
    <property type="entry name" value="F-box"/>
    <property type="match status" value="1"/>
</dbReference>
<dbReference type="Gramene" id="TKW02251">
    <property type="protein sequence ID" value="TKW02251"/>
    <property type="gene ID" value="SEVIR_8G234000v2"/>
</dbReference>
<dbReference type="EMBL" id="CM016559">
    <property type="protein sequence ID" value="TKW02251.1"/>
    <property type="molecule type" value="Genomic_DNA"/>
</dbReference>
<dbReference type="SUPFAM" id="SSF81383">
    <property type="entry name" value="F-box domain"/>
    <property type="match status" value="1"/>
</dbReference>
<evidence type="ECO:0000256" key="1">
    <source>
        <dbReference type="SAM" id="MobiDB-lite"/>
    </source>
</evidence>
<gene>
    <name evidence="3" type="ORF">SEVIR_8G234000v2</name>
</gene>
<dbReference type="AlphaFoldDB" id="A0A4U6TIM2"/>
<proteinExistence type="predicted"/>
<accession>A0A4U6TIM2</accession>
<dbReference type="PANTHER" id="PTHR34591:SF43">
    <property type="entry name" value="F-BOX DOMAIN-CONTAINING PROTEIN"/>
    <property type="match status" value="1"/>
</dbReference>
<dbReference type="CDD" id="cd22157">
    <property type="entry name" value="F-box_AtFBW1-like"/>
    <property type="match status" value="1"/>
</dbReference>
<dbReference type="InterPro" id="IPR001810">
    <property type="entry name" value="F-box_dom"/>
</dbReference>
<dbReference type="PROSITE" id="PS50181">
    <property type="entry name" value="FBOX"/>
    <property type="match status" value="1"/>
</dbReference>
<feature type="region of interest" description="Disordered" evidence="1">
    <location>
        <begin position="154"/>
        <end position="174"/>
    </location>
</feature>
<evidence type="ECO:0000313" key="3">
    <source>
        <dbReference type="EMBL" id="TKW02251.1"/>
    </source>
</evidence>
<dbReference type="InterPro" id="IPR036047">
    <property type="entry name" value="F-box-like_dom_sf"/>
</dbReference>
<protein>
    <recommendedName>
        <fullName evidence="2">F-box domain-containing protein</fullName>
    </recommendedName>
</protein>
<dbReference type="Gene3D" id="1.20.1280.50">
    <property type="match status" value="1"/>
</dbReference>
<keyword evidence="4" id="KW-1185">Reference proteome</keyword>
<sequence length="250" mass="28657">METHAAMARALPDDLLADVLARLPLRSLAVSQCVCKAWRALTDEHRLLLPRWVRSLFIHYGDYRRPHFFACRETSVEHLAECQEGAMSSIGRSGNGVCFAALNNMTQLRVWTLNESGDEPEWLLKHDSVVITKYEKRRCDGPWTIDATRDYYDSETEDDEVSQEDNRDWNSDGDDNIIDTADENDCFRTSVSFLGFHPYKEVIFLRDVGNSAVAYHLNSTKVHYLGELNPGCYNHGLFDSFVYTPCLMNF</sequence>
<dbReference type="PANTHER" id="PTHR34591">
    <property type="entry name" value="OS03G0653100 PROTEIN-RELATED"/>
    <property type="match status" value="1"/>
</dbReference>
<name>A0A4U6TIM2_SETVI</name>
<dbReference type="Proteomes" id="UP000298652">
    <property type="component" value="Chromosome 8"/>
</dbReference>
<feature type="compositionally biased region" description="Acidic residues" evidence="1">
    <location>
        <begin position="154"/>
        <end position="163"/>
    </location>
</feature>
<evidence type="ECO:0000259" key="2">
    <source>
        <dbReference type="PROSITE" id="PS50181"/>
    </source>
</evidence>
<reference evidence="3" key="1">
    <citation type="submission" date="2019-03" db="EMBL/GenBank/DDBJ databases">
        <title>WGS assembly of Setaria viridis.</title>
        <authorList>
            <person name="Huang P."/>
            <person name="Jenkins J."/>
            <person name="Grimwood J."/>
            <person name="Barry K."/>
            <person name="Healey A."/>
            <person name="Mamidi S."/>
            <person name="Sreedasyam A."/>
            <person name="Shu S."/>
            <person name="Feldman M."/>
            <person name="Wu J."/>
            <person name="Yu Y."/>
            <person name="Chen C."/>
            <person name="Johnson J."/>
            <person name="Rokhsar D."/>
            <person name="Baxter I."/>
            <person name="Schmutz J."/>
            <person name="Brutnell T."/>
            <person name="Kellogg E."/>
        </authorList>
    </citation>
    <scope>NUCLEOTIDE SEQUENCE [LARGE SCALE GENOMIC DNA]</scope>
</reference>
<evidence type="ECO:0000313" key="4">
    <source>
        <dbReference type="Proteomes" id="UP000298652"/>
    </source>
</evidence>